<sequence length="101" mass="12070">MNILKLLDVIEWSIEDAKQYDDGLPAVRGFTIYRDVILYLVSEGKIELTDDQSKFDEYTKTFTISALYKVAEHYRKTNNLPRLLYTQPIYYMKEQKHADYY</sequence>
<dbReference type="EMBL" id="DYYI01000108">
    <property type="protein sequence ID" value="HJE20601.1"/>
    <property type="molecule type" value="Genomic_DNA"/>
</dbReference>
<evidence type="ECO:0000313" key="2">
    <source>
        <dbReference type="Proteomes" id="UP000763505"/>
    </source>
</evidence>
<accession>A0A921DYK5</accession>
<protein>
    <submittedName>
        <fullName evidence="1">Uncharacterized protein</fullName>
    </submittedName>
</protein>
<evidence type="ECO:0000313" key="1">
    <source>
        <dbReference type="EMBL" id="HJE20601.1"/>
    </source>
</evidence>
<reference evidence="1" key="1">
    <citation type="journal article" date="2021" name="PeerJ">
        <title>Extensive microbial diversity within the chicken gut microbiome revealed by metagenomics and culture.</title>
        <authorList>
            <person name="Gilroy R."/>
            <person name="Ravi A."/>
            <person name="Getino M."/>
            <person name="Pursley I."/>
            <person name="Horton D.L."/>
            <person name="Alikhan N.F."/>
            <person name="Baker D."/>
            <person name="Gharbi K."/>
            <person name="Hall N."/>
            <person name="Watson M."/>
            <person name="Adriaenssens E.M."/>
            <person name="Foster-Nyarko E."/>
            <person name="Jarju S."/>
            <person name="Secka A."/>
            <person name="Antonio M."/>
            <person name="Oren A."/>
            <person name="Chaudhuri R.R."/>
            <person name="La Ragione R."/>
            <person name="Hildebrand F."/>
            <person name="Pallen M.J."/>
        </authorList>
    </citation>
    <scope>NUCLEOTIDE SEQUENCE</scope>
    <source>
        <strain evidence="1">6019</strain>
    </source>
</reference>
<reference evidence="1" key="2">
    <citation type="submission" date="2021-09" db="EMBL/GenBank/DDBJ databases">
        <authorList>
            <person name="Gilroy R."/>
        </authorList>
    </citation>
    <scope>NUCLEOTIDE SEQUENCE</scope>
    <source>
        <strain evidence="1">6019</strain>
    </source>
</reference>
<comment type="caution">
    <text evidence="1">The sequence shown here is derived from an EMBL/GenBank/DDBJ whole genome shotgun (WGS) entry which is preliminary data.</text>
</comment>
<dbReference type="AlphaFoldDB" id="A0A921DYK5"/>
<name>A0A921DYK5_9STAP</name>
<organism evidence="1 2">
    <name type="scientific">Aliicoccus persicus</name>
    <dbReference type="NCBI Taxonomy" id="930138"/>
    <lineage>
        <taxon>Bacteria</taxon>
        <taxon>Bacillati</taxon>
        <taxon>Bacillota</taxon>
        <taxon>Bacilli</taxon>
        <taxon>Bacillales</taxon>
        <taxon>Staphylococcaceae</taxon>
        <taxon>Aliicoccus</taxon>
    </lineage>
</organism>
<gene>
    <name evidence="1" type="ORF">K8V35_09630</name>
</gene>
<dbReference type="Proteomes" id="UP000763505">
    <property type="component" value="Unassembled WGS sequence"/>
</dbReference>
<proteinExistence type="predicted"/>